<keyword evidence="1" id="KW-0863">Zinc-finger</keyword>
<organism evidence="4 5">
    <name type="scientific">Sporothrix epigloea</name>
    <dbReference type="NCBI Taxonomy" id="1892477"/>
    <lineage>
        <taxon>Eukaryota</taxon>
        <taxon>Fungi</taxon>
        <taxon>Dikarya</taxon>
        <taxon>Ascomycota</taxon>
        <taxon>Pezizomycotina</taxon>
        <taxon>Sordariomycetes</taxon>
        <taxon>Sordariomycetidae</taxon>
        <taxon>Ophiostomatales</taxon>
        <taxon>Ophiostomataceae</taxon>
        <taxon>Sporothrix</taxon>
    </lineage>
</organism>
<sequence length="121" mass="12983">MVHDPDATTFTAYRDQLLKIGTRLEGVPQRRAPAQGAASYTGVPTPLDPDAMDLRAGKAASSGGPGTSKKYADRECYGCHQRSHIRRNCPDRQQQQGSVPVRAVAIEQSGGTEQDGSESKN</sequence>
<reference evidence="4 5" key="1">
    <citation type="submission" date="2024-01" db="EMBL/GenBank/DDBJ databases">
        <authorList>
            <person name="Allen C."/>
            <person name="Tagirdzhanova G."/>
        </authorList>
    </citation>
    <scope>NUCLEOTIDE SEQUENCE [LARGE SCALE GENOMIC DNA]</scope>
    <source>
        <strain evidence="4 5">CBS 119000</strain>
    </source>
</reference>
<feature type="domain" description="CCHC-type" evidence="3">
    <location>
        <begin position="76"/>
        <end position="91"/>
    </location>
</feature>
<keyword evidence="1" id="KW-0862">Zinc</keyword>
<evidence type="ECO:0000313" key="5">
    <source>
        <dbReference type="Proteomes" id="UP001642502"/>
    </source>
</evidence>
<evidence type="ECO:0000313" key="4">
    <source>
        <dbReference type="EMBL" id="CAK7274559.1"/>
    </source>
</evidence>
<keyword evidence="1" id="KW-0479">Metal-binding</keyword>
<dbReference type="Gene3D" id="4.10.60.10">
    <property type="entry name" value="Zinc finger, CCHC-type"/>
    <property type="match status" value="1"/>
</dbReference>
<dbReference type="InterPro" id="IPR036875">
    <property type="entry name" value="Znf_CCHC_sf"/>
</dbReference>
<evidence type="ECO:0000256" key="2">
    <source>
        <dbReference type="SAM" id="MobiDB-lite"/>
    </source>
</evidence>
<gene>
    <name evidence="4" type="ORF">SEPCBS119000_006235</name>
</gene>
<keyword evidence="5" id="KW-1185">Reference proteome</keyword>
<dbReference type="EMBL" id="CAWUON010000148">
    <property type="protein sequence ID" value="CAK7274559.1"/>
    <property type="molecule type" value="Genomic_DNA"/>
</dbReference>
<dbReference type="SUPFAM" id="SSF57756">
    <property type="entry name" value="Retrovirus zinc finger-like domains"/>
    <property type="match status" value="1"/>
</dbReference>
<name>A0ABP0E370_9PEZI</name>
<evidence type="ECO:0000259" key="3">
    <source>
        <dbReference type="PROSITE" id="PS50158"/>
    </source>
</evidence>
<protein>
    <recommendedName>
        <fullName evidence="3">CCHC-type domain-containing protein</fullName>
    </recommendedName>
</protein>
<dbReference type="InterPro" id="IPR001878">
    <property type="entry name" value="Znf_CCHC"/>
</dbReference>
<accession>A0ABP0E370</accession>
<feature type="region of interest" description="Disordered" evidence="2">
    <location>
        <begin position="24"/>
        <end position="121"/>
    </location>
</feature>
<dbReference type="PROSITE" id="PS50158">
    <property type="entry name" value="ZF_CCHC"/>
    <property type="match status" value="1"/>
</dbReference>
<evidence type="ECO:0000256" key="1">
    <source>
        <dbReference type="PROSITE-ProRule" id="PRU00047"/>
    </source>
</evidence>
<dbReference type="Proteomes" id="UP001642502">
    <property type="component" value="Unassembled WGS sequence"/>
</dbReference>
<proteinExistence type="predicted"/>
<comment type="caution">
    <text evidence="4">The sequence shown here is derived from an EMBL/GenBank/DDBJ whole genome shotgun (WGS) entry which is preliminary data.</text>
</comment>